<dbReference type="GeneID" id="80349257"/>
<feature type="binding site" evidence="10">
    <location>
        <begin position="241"/>
        <end position="242"/>
    </location>
    <ligand>
        <name>FAD</name>
        <dbReference type="ChEBI" id="CHEBI:57692"/>
    </ligand>
</feature>
<dbReference type="InterPro" id="IPR029041">
    <property type="entry name" value="FAD-linked_oxidoreductase-like"/>
</dbReference>
<sequence>MNASALSNPLRPALLAAARSRRVERGLTRLPATGRIIDRFVAGETREAALSAVRELLRGKRFVTVDYLGEDTTDPARADRVVREYLGLIAALAALPIGSASGPRPLEVSVKLSALGLALPTGGYETALRNARVLARAAAAAGIWMTVDAEDHATTGSRLDIVRELRREHPETVGTVLQAYLRRTAGDCRALADEGARIRLCKGAYSESEAVSFRHRREVDAAYLDCLRILSAGKGYPMIATHDPAMIEAAALLATAAGRDRDDLEYQMLYGIRPAEQARLIDLGQHLRVYVPFGDQWYGYFVRRLAERPANLMFFLRSAATTT</sequence>
<dbReference type="EC" id="1.5.5.2" evidence="2"/>
<accession>A0A7G1KR36</accession>
<evidence type="ECO:0000256" key="7">
    <source>
        <dbReference type="ARBA" id="ARBA00023062"/>
    </source>
</evidence>
<dbReference type="PANTHER" id="PTHR13914">
    <property type="entry name" value="PROLINE OXIDASE"/>
    <property type="match status" value="1"/>
</dbReference>
<evidence type="ECO:0000256" key="4">
    <source>
        <dbReference type="ARBA" id="ARBA00022741"/>
    </source>
</evidence>
<feature type="binding site" evidence="9">
    <location>
        <position position="303"/>
    </location>
    <ligand>
        <name>substrate</name>
    </ligand>
</feature>
<feature type="binding site" evidence="9">
    <location>
        <position position="304"/>
    </location>
    <ligand>
        <name>substrate</name>
    </ligand>
</feature>
<protein>
    <recommendedName>
        <fullName evidence="2">proline dehydrogenase</fullName>
        <ecNumber evidence="2">1.5.5.2</ecNumber>
    </recommendedName>
</protein>
<evidence type="ECO:0000259" key="11">
    <source>
        <dbReference type="Pfam" id="PF01619"/>
    </source>
</evidence>
<dbReference type="UniPathway" id="UPA00261">
    <property type="reaction ID" value="UER00373"/>
</dbReference>
<evidence type="ECO:0000256" key="10">
    <source>
        <dbReference type="PIRSR" id="PIRSR000196-2"/>
    </source>
</evidence>
<dbReference type="InterPro" id="IPR015659">
    <property type="entry name" value="Proline_oxidase"/>
</dbReference>
<comment type="pathway">
    <text evidence="1">Amino-acid degradation; L-proline degradation into L-glutamate; L-glutamate from L-proline: step 1/2.</text>
</comment>
<dbReference type="Proteomes" id="UP000516173">
    <property type="component" value="Chromosome"/>
</dbReference>
<dbReference type="Pfam" id="PF01619">
    <property type="entry name" value="Pro_dh"/>
    <property type="match status" value="1"/>
</dbReference>
<dbReference type="Gene3D" id="3.20.20.220">
    <property type="match status" value="1"/>
</dbReference>
<dbReference type="InterPro" id="IPR002872">
    <property type="entry name" value="Proline_DH_dom"/>
</dbReference>
<evidence type="ECO:0000256" key="8">
    <source>
        <dbReference type="ARBA" id="ARBA00048779"/>
    </source>
</evidence>
<reference evidence="12 13" key="1">
    <citation type="submission" date="2020-08" db="EMBL/GenBank/DDBJ databases">
        <title>Genome Sequencing of Nocardia wallacei strain FMUON74 and assembly.</title>
        <authorList>
            <person name="Toyokawa M."/>
            <person name="Uesaka K."/>
        </authorList>
    </citation>
    <scope>NUCLEOTIDE SEQUENCE [LARGE SCALE GENOMIC DNA]</scope>
    <source>
        <strain evidence="12 13">FMUON74</strain>
    </source>
</reference>
<comment type="cofactor">
    <cofactor evidence="10">
        <name>FAD</name>
        <dbReference type="ChEBI" id="CHEBI:57692"/>
    </cofactor>
    <text evidence="10">Binds 1 FAD per subunit.</text>
</comment>
<evidence type="ECO:0000256" key="2">
    <source>
        <dbReference type="ARBA" id="ARBA00012695"/>
    </source>
</evidence>
<evidence type="ECO:0000256" key="9">
    <source>
        <dbReference type="PIRSR" id="PIRSR000196-1"/>
    </source>
</evidence>
<keyword evidence="3" id="KW-0285">Flavoprotein</keyword>
<evidence type="ECO:0000256" key="6">
    <source>
        <dbReference type="ARBA" id="ARBA00023002"/>
    </source>
</evidence>
<dbReference type="SUPFAM" id="SSF51730">
    <property type="entry name" value="FAD-linked oxidoreductase"/>
    <property type="match status" value="1"/>
</dbReference>
<keyword evidence="7" id="KW-0642">Proline metabolism</keyword>
<name>A0A7G1KR36_9NOCA</name>
<evidence type="ECO:0000313" key="12">
    <source>
        <dbReference type="EMBL" id="BCK57036.1"/>
    </source>
</evidence>
<organism evidence="12 13">
    <name type="scientific">Nocardia wallacei</name>
    <dbReference type="NCBI Taxonomy" id="480035"/>
    <lineage>
        <taxon>Bacteria</taxon>
        <taxon>Bacillati</taxon>
        <taxon>Actinomycetota</taxon>
        <taxon>Actinomycetes</taxon>
        <taxon>Mycobacteriales</taxon>
        <taxon>Nocardiaceae</taxon>
        <taxon>Nocardia</taxon>
    </lineage>
</organism>
<dbReference type="EMBL" id="AP023396">
    <property type="protein sequence ID" value="BCK57036.1"/>
    <property type="molecule type" value="Genomic_DNA"/>
</dbReference>
<gene>
    <name evidence="12" type="ORF">NWFMUON74_48080</name>
</gene>
<evidence type="ECO:0000256" key="5">
    <source>
        <dbReference type="ARBA" id="ARBA00022827"/>
    </source>
</evidence>
<feature type="domain" description="Proline dehydrogenase" evidence="11">
    <location>
        <begin position="52"/>
        <end position="314"/>
    </location>
</feature>
<dbReference type="GO" id="GO:0010133">
    <property type="term" value="P:L-proline catabolic process to L-glutamate"/>
    <property type="evidence" value="ECO:0007669"/>
    <property type="project" value="UniProtKB-UniPathway"/>
</dbReference>
<dbReference type="RefSeq" id="WP_187683995.1">
    <property type="nucleotide sequence ID" value="NZ_AP023396.1"/>
</dbReference>
<dbReference type="InterPro" id="IPR008219">
    <property type="entry name" value="PRODH_bac_arc"/>
</dbReference>
<evidence type="ECO:0000256" key="1">
    <source>
        <dbReference type="ARBA" id="ARBA00004739"/>
    </source>
</evidence>
<keyword evidence="6" id="KW-0560">Oxidoreductase</keyword>
<comment type="catalytic activity">
    <reaction evidence="8">
        <text>L-proline + a quinone = (S)-1-pyrroline-5-carboxylate + a quinol + H(+)</text>
        <dbReference type="Rhea" id="RHEA:23784"/>
        <dbReference type="ChEBI" id="CHEBI:15378"/>
        <dbReference type="ChEBI" id="CHEBI:17388"/>
        <dbReference type="ChEBI" id="CHEBI:24646"/>
        <dbReference type="ChEBI" id="CHEBI:60039"/>
        <dbReference type="ChEBI" id="CHEBI:132124"/>
        <dbReference type="EC" id="1.5.5.2"/>
    </reaction>
</comment>
<dbReference type="GO" id="GO:0000166">
    <property type="term" value="F:nucleotide binding"/>
    <property type="evidence" value="ECO:0007669"/>
    <property type="project" value="UniProtKB-KW"/>
</dbReference>
<dbReference type="AlphaFoldDB" id="A0A7G1KR36"/>
<feature type="binding site" evidence="10">
    <location>
        <position position="178"/>
    </location>
    <ligand>
        <name>FAD</name>
        <dbReference type="ChEBI" id="CHEBI:57692"/>
    </ligand>
</feature>
<evidence type="ECO:0000256" key="3">
    <source>
        <dbReference type="ARBA" id="ARBA00022630"/>
    </source>
</evidence>
<evidence type="ECO:0000313" key="13">
    <source>
        <dbReference type="Proteomes" id="UP000516173"/>
    </source>
</evidence>
<proteinExistence type="predicted"/>
<dbReference type="KEGG" id="nwl:NWFMUON74_48080"/>
<dbReference type="PIRSF" id="PIRSF000196">
    <property type="entry name" value="Pro_dehydrog"/>
    <property type="match status" value="1"/>
</dbReference>
<keyword evidence="4 10" id="KW-0547">Nucleotide-binding</keyword>
<dbReference type="PANTHER" id="PTHR13914:SF0">
    <property type="entry name" value="PROLINE DEHYDROGENASE 1, MITOCHONDRIAL"/>
    <property type="match status" value="1"/>
</dbReference>
<dbReference type="GO" id="GO:0004657">
    <property type="term" value="F:proline dehydrogenase activity"/>
    <property type="evidence" value="ECO:0007669"/>
    <property type="project" value="UniProtKB-EC"/>
</dbReference>
<feature type="binding site" evidence="10">
    <location>
        <begin position="202"/>
        <end position="204"/>
    </location>
    <ligand>
        <name>FAD</name>
        <dbReference type="ChEBI" id="CHEBI:57692"/>
    </ligand>
</feature>
<feature type="binding site" evidence="9">
    <location>
        <position position="111"/>
    </location>
    <ligand>
        <name>substrate</name>
    </ligand>
</feature>
<keyword evidence="5 10" id="KW-0274">FAD</keyword>
<keyword evidence="13" id="KW-1185">Reference proteome</keyword>